<dbReference type="GO" id="GO:0000287">
    <property type="term" value="F:magnesium ion binding"/>
    <property type="evidence" value="ECO:0007669"/>
    <property type="project" value="InterPro"/>
</dbReference>
<gene>
    <name evidence="3" type="ORF">LITE_LOCUS37665</name>
</gene>
<keyword evidence="4" id="KW-1185">Reference proteome</keyword>
<sequence>MLVEAKWCRGGRTPSLKEYLTNGSVSSSGTVIAVHSFFSVLNSNTTRGMKGLSEKNHHHLIHNVCLIIRLCNDIGTSKVTTYYVSVLGSWLIRFRILMIFLRFRFTKPNRTILGSNRFVLYMNRVL</sequence>
<keyword evidence="1" id="KW-1133">Transmembrane helix</keyword>
<accession>A0AAV0PBT7</accession>
<evidence type="ECO:0000259" key="2">
    <source>
        <dbReference type="Pfam" id="PF03936"/>
    </source>
</evidence>
<evidence type="ECO:0000313" key="4">
    <source>
        <dbReference type="Proteomes" id="UP001154282"/>
    </source>
</evidence>
<evidence type="ECO:0000256" key="1">
    <source>
        <dbReference type="SAM" id="Phobius"/>
    </source>
</evidence>
<dbReference type="Pfam" id="PF03936">
    <property type="entry name" value="Terpene_synth_C"/>
    <property type="match status" value="1"/>
</dbReference>
<reference evidence="3" key="1">
    <citation type="submission" date="2022-08" db="EMBL/GenBank/DDBJ databases">
        <authorList>
            <person name="Gutierrez-Valencia J."/>
        </authorList>
    </citation>
    <scope>NUCLEOTIDE SEQUENCE</scope>
</reference>
<protein>
    <recommendedName>
        <fullName evidence="2">Terpene synthase metal-binding domain-containing protein</fullName>
    </recommendedName>
</protein>
<dbReference type="InterPro" id="IPR005630">
    <property type="entry name" value="Terpene_synthase_metal-bd"/>
</dbReference>
<dbReference type="Proteomes" id="UP001154282">
    <property type="component" value="Unassembled WGS sequence"/>
</dbReference>
<dbReference type="AlphaFoldDB" id="A0AAV0PBT7"/>
<dbReference type="Gene3D" id="1.10.600.10">
    <property type="entry name" value="Farnesyl Diphosphate Synthase"/>
    <property type="match status" value="1"/>
</dbReference>
<proteinExistence type="predicted"/>
<feature type="domain" description="Terpene synthase metal-binding" evidence="2">
    <location>
        <begin position="1"/>
        <end position="78"/>
    </location>
</feature>
<organism evidence="3 4">
    <name type="scientific">Linum tenue</name>
    <dbReference type="NCBI Taxonomy" id="586396"/>
    <lineage>
        <taxon>Eukaryota</taxon>
        <taxon>Viridiplantae</taxon>
        <taxon>Streptophyta</taxon>
        <taxon>Embryophyta</taxon>
        <taxon>Tracheophyta</taxon>
        <taxon>Spermatophyta</taxon>
        <taxon>Magnoliopsida</taxon>
        <taxon>eudicotyledons</taxon>
        <taxon>Gunneridae</taxon>
        <taxon>Pentapetalae</taxon>
        <taxon>rosids</taxon>
        <taxon>fabids</taxon>
        <taxon>Malpighiales</taxon>
        <taxon>Linaceae</taxon>
        <taxon>Linum</taxon>
    </lineage>
</organism>
<name>A0AAV0PBT7_9ROSI</name>
<comment type="caution">
    <text evidence="3">The sequence shown here is derived from an EMBL/GenBank/DDBJ whole genome shotgun (WGS) entry which is preliminary data.</text>
</comment>
<keyword evidence="1" id="KW-0812">Transmembrane</keyword>
<dbReference type="InterPro" id="IPR008949">
    <property type="entry name" value="Isoprenoid_synthase_dom_sf"/>
</dbReference>
<dbReference type="EMBL" id="CAMGYJ010000008">
    <property type="protein sequence ID" value="CAI0468049.1"/>
    <property type="molecule type" value="Genomic_DNA"/>
</dbReference>
<evidence type="ECO:0000313" key="3">
    <source>
        <dbReference type="EMBL" id="CAI0468049.1"/>
    </source>
</evidence>
<keyword evidence="1" id="KW-0472">Membrane</keyword>
<dbReference type="SUPFAM" id="SSF48576">
    <property type="entry name" value="Terpenoid synthases"/>
    <property type="match status" value="1"/>
</dbReference>
<feature type="transmembrane region" description="Helical" evidence="1">
    <location>
        <begin position="82"/>
        <end position="101"/>
    </location>
</feature>
<dbReference type="GO" id="GO:0010333">
    <property type="term" value="F:terpene synthase activity"/>
    <property type="evidence" value="ECO:0007669"/>
    <property type="project" value="InterPro"/>
</dbReference>